<keyword evidence="2" id="KW-0378">Hydrolase</keyword>
<dbReference type="GO" id="GO:0016787">
    <property type="term" value="F:hydrolase activity"/>
    <property type="evidence" value="ECO:0007669"/>
    <property type="project" value="UniProtKB-KW"/>
</dbReference>
<proteinExistence type="predicted"/>
<organism evidence="2 3">
    <name type="scientific">Ruminococcus hominis</name>
    <dbReference type="NCBI Taxonomy" id="2763065"/>
    <lineage>
        <taxon>Bacteria</taxon>
        <taxon>Bacillati</taxon>
        <taxon>Bacillota</taxon>
        <taxon>Clostridia</taxon>
        <taxon>Eubacteriales</taxon>
        <taxon>Oscillospiraceae</taxon>
        <taxon>Ruminococcus</taxon>
    </lineage>
</organism>
<dbReference type="SUPFAM" id="SSF53474">
    <property type="entry name" value="alpha/beta-Hydrolases"/>
    <property type="match status" value="1"/>
</dbReference>
<comment type="caution">
    <text evidence="2">The sequence shown here is derived from an EMBL/GenBank/DDBJ whole genome shotgun (WGS) entry which is preliminary data.</text>
</comment>
<dbReference type="RefSeq" id="WP_022075471.1">
    <property type="nucleotide sequence ID" value="NZ_JACOPE010000001.1"/>
</dbReference>
<dbReference type="Proteomes" id="UP000631576">
    <property type="component" value="Unassembled WGS sequence"/>
</dbReference>
<dbReference type="InterPro" id="IPR022742">
    <property type="entry name" value="Hydrolase_4"/>
</dbReference>
<reference evidence="2 3" key="1">
    <citation type="submission" date="2020-08" db="EMBL/GenBank/DDBJ databases">
        <title>Genome public.</title>
        <authorList>
            <person name="Liu C."/>
            <person name="Sun Q."/>
        </authorList>
    </citation>
    <scope>NUCLEOTIDE SEQUENCE [LARGE SCALE GENOMIC DNA]</scope>
    <source>
        <strain evidence="2 3">NSJ-13</strain>
    </source>
</reference>
<dbReference type="PANTHER" id="PTHR11614">
    <property type="entry name" value="PHOSPHOLIPASE-RELATED"/>
    <property type="match status" value="1"/>
</dbReference>
<evidence type="ECO:0000259" key="1">
    <source>
        <dbReference type="Pfam" id="PF12146"/>
    </source>
</evidence>
<name>A0ABR7GBB4_9FIRM</name>
<dbReference type="EMBL" id="JACOPE010000001">
    <property type="protein sequence ID" value="MBC5684722.1"/>
    <property type="molecule type" value="Genomic_DNA"/>
</dbReference>
<feature type="domain" description="Serine aminopeptidase S33" evidence="1">
    <location>
        <begin position="26"/>
        <end position="292"/>
    </location>
</feature>
<dbReference type="Pfam" id="PF12146">
    <property type="entry name" value="Hydrolase_4"/>
    <property type="match status" value="1"/>
</dbReference>
<sequence length="308" mass="35316">MKDEFYFPSKDGNTEIHTIEWKPEGEIKAVLQICHGMIEYVDRYDEFAQFLSEQGIYVVGNDHLGHGKSVQSKLEYGYFQKEYGNACLLADMHMLRTKTTKKYPDVPYFMLGHSMGSILLRQYIQMYGNGLAGAILIGVVAERPIPVLNFGKVLCKGIAVVKGDHYRSKLVEDMVIGTFNKKFKHPKTRADWVTSDDEKLQEYVNDPLCSFHFTVNAYGNMLEGMTRMEKKENVFMIPKHLPILMAAGVEDPAGKCGKGVRKVYEKYKESGIRDVTLQLYAGDRHELLNETDRDQVYQDILAWMENRI</sequence>
<gene>
    <name evidence="2" type="ORF">H8S40_14470</name>
</gene>
<accession>A0ABR7GBB4</accession>
<evidence type="ECO:0000313" key="2">
    <source>
        <dbReference type="EMBL" id="MBC5684722.1"/>
    </source>
</evidence>
<protein>
    <submittedName>
        <fullName evidence="2">Alpha/beta fold hydrolase</fullName>
    </submittedName>
</protein>
<dbReference type="InterPro" id="IPR029058">
    <property type="entry name" value="AB_hydrolase_fold"/>
</dbReference>
<evidence type="ECO:0000313" key="3">
    <source>
        <dbReference type="Proteomes" id="UP000631576"/>
    </source>
</evidence>
<keyword evidence="3" id="KW-1185">Reference proteome</keyword>
<dbReference type="InterPro" id="IPR051044">
    <property type="entry name" value="MAG_DAG_Lipase"/>
</dbReference>
<dbReference type="Gene3D" id="3.40.50.1820">
    <property type="entry name" value="alpha/beta hydrolase"/>
    <property type="match status" value="1"/>
</dbReference>